<feature type="chain" id="PRO_5012325583" evidence="9">
    <location>
        <begin position="33"/>
        <end position="835"/>
    </location>
</feature>
<keyword evidence="12" id="KW-0675">Receptor</keyword>
<dbReference type="GO" id="GO:0030246">
    <property type="term" value="F:carbohydrate binding"/>
    <property type="evidence" value="ECO:0007669"/>
    <property type="project" value="InterPro"/>
</dbReference>
<dbReference type="Pfam" id="PF14905">
    <property type="entry name" value="OMP_b-brl_3"/>
    <property type="match status" value="1"/>
</dbReference>
<dbReference type="PANTHER" id="PTHR30069:SF29">
    <property type="entry name" value="HEMOGLOBIN AND HEMOGLOBIN-HAPTOGLOBIN-BINDING PROTEIN 1-RELATED"/>
    <property type="match status" value="1"/>
</dbReference>
<evidence type="ECO:0000256" key="2">
    <source>
        <dbReference type="ARBA" id="ARBA00022448"/>
    </source>
</evidence>
<keyword evidence="6" id="KW-0472">Membrane</keyword>
<dbReference type="EMBL" id="FWWW01000102">
    <property type="protein sequence ID" value="SMC00421.1"/>
    <property type="molecule type" value="Genomic_DNA"/>
</dbReference>
<evidence type="ECO:0000256" key="7">
    <source>
        <dbReference type="ARBA" id="ARBA00023237"/>
    </source>
</evidence>
<dbReference type="STRING" id="645990.SAMN00120144_3234"/>
<keyword evidence="4" id="KW-0812">Transmembrane</keyword>
<dbReference type="OrthoDB" id="905812at2"/>
<dbReference type="RefSeq" id="WP_143435112.1">
    <property type="nucleotide sequence ID" value="NZ_FWWW01000102.1"/>
</dbReference>
<evidence type="ECO:0000256" key="9">
    <source>
        <dbReference type="SAM" id="SignalP"/>
    </source>
</evidence>
<evidence type="ECO:0000313" key="12">
    <source>
        <dbReference type="EMBL" id="SMC00421.1"/>
    </source>
</evidence>
<evidence type="ECO:0000259" key="11">
    <source>
        <dbReference type="Pfam" id="PF14905"/>
    </source>
</evidence>
<dbReference type="Gene3D" id="2.170.130.10">
    <property type="entry name" value="TonB-dependent receptor, plug domain"/>
    <property type="match status" value="1"/>
</dbReference>
<dbReference type="SUPFAM" id="SSF49452">
    <property type="entry name" value="Starch-binding domain-like"/>
    <property type="match status" value="1"/>
</dbReference>
<evidence type="ECO:0000256" key="5">
    <source>
        <dbReference type="ARBA" id="ARBA00022729"/>
    </source>
</evidence>
<evidence type="ECO:0000256" key="3">
    <source>
        <dbReference type="ARBA" id="ARBA00022452"/>
    </source>
</evidence>
<dbReference type="InterPro" id="IPR039426">
    <property type="entry name" value="TonB-dep_rcpt-like"/>
</dbReference>
<gene>
    <name evidence="12" type="ORF">SAMN00120144_3234</name>
</gene>
<keyword evidence="5 9" id="KW-0732">Signal</keyword>
<dbReference type="InterPro" id="IPR012910">
    <property type="entry name" value="Plug_dom"/>
</dbReference>
<evidence type="ECO:0000259" key="10">
    <source>
        <dbReference type="Pfam" id="PF07715"/>
    </source>
</evidence>
<proteinExistence type="predicted"/>
<organism evidence="12 13">
    <name type="scientific">Hymenobacter roseosalivarius DSM 11622</name>
    <dbReference type="NCBI Taxonomy" id="645990"/>
    <lineage>
        <taxon>Bacteria</taxon>
        <taxon>Pseudomonadati</taxon>
        <taxon>Bacteroidota</taxon>
        <taxon>Cytophagia</taxon>
        <taxon>Cytophagales</taxon>
        <taxon>Hymenobacteraceae</taxon>
        <taxon>Hymenobacter</taxon>
    </lineage>
</organism>
<dbReference type="InterPro" id="IPR036942">
    <property type="entry name" value="Beta-barrel_TonB_sf"/>
</dbReference>
<accession>A0A1W1W4V7</accession>
<name>A0A1W1W4V7_9BACT</name>
<dbReference type="Gene3D" id="2.60.40.1120">
    <property type="entry name" value="Carboxypeptidase-like, regulatory domain"/>
    <property type="match status" value="1"/>
</dbReference>
<comment type="subcellular location">
    <subcellularLocation>
        <location evidence="1">Cell outer membrane</location>
        <topology evidence="1">Multi-pass membrane protein</topology>
    </subcellularLocation>
</comment>
<evidence type="ECO:0000256" key="6">
    <source>
        <dbReference type="ARBA" id="ARBA00023136"/>
    </source>
</evidence>
<keyword evidence="2" id="KW-0813">Transport</keyword>
<dbReference type="Gene3D" id="2.40.170.20">
    <property type="entry name" value="TonB-dependent receptor, beta-barrel domain"/>
    <property type="match status" value="1"/>
</dbReference>
<evidence type="ECO:0000256" key="4">
    <source>
        <dbReference type="ARBA" id="ARBA00022692"/>
    </source>
</evidence>
<evidence type="ECO:0000313" key="13">
    <source>
        <dbReference type="Proteomes" id="UP000192266"/>
    </source>
</evidence>
<evidence type="ECO:0000256" key="8">
    <source>
        <dbReference type="SAM" id="MobiDB-lite"/>
    </source>
</evidence>
<keyword evidence="13" id="KW-1185">Reference proteome</keyword>
<dbReference type="Pfam" id="PF07715">
    <property type="entry name" value="Plug"/>
    <property type="match status" value="1"/>
</dbReference>
<dbReference type="InterPro" id="IPR041700">
    <property type="entry name" value="OMP_b-brl_3"/>
</dbReference>
<dbReference type="GO" id="GO:0044718">
    <property type="term" value="P:siderophore transmembrane transport"/>
    <property type="evidence" value="ECO:0007669"/>
    <property type="project" value="TreeGrafter"/>
</dbReference>
<feature type="region of interest" description="Disordered" evidence="8">
    <location>
        <begin position="806"/>
        <end position="835"/>
    </location>
</feature>
<protein>
    <submittedName>
        <fullName evidence="12">TonB-dependent receptor</fullName>
    </submittedName>
</protein>
<sequence>MYLVFLRRSAQARLRFFIALFLSLPCAWQAQAQTGTVTGSLVEQSNGQPIPFANVVLLRAQDSTFISGAQTTETGAFSIANVAFGTYTLRATILGYRPVRRPLTLSAGSPAVALGPVRLASTTTRLKGVVVQGERAILTDNLDKKVIDVSKDLTTTGGSAVDVLQNVPSVTVDQSGAVSLRGSGNVTIFVDGKPTGAAGGGRSAVLDQIPASSIQSIEVVTNPSSRYDAEGTAGVINIILKKERKDGVNGLATVNAGTKDKYNTSLSLNIRKGKLNTFGSYDFRRDRRTGFGSSFQTSTFLDGNNQQRTRLLDQNELSLDYRTSHAGRFGIDYTLTENQTLTLSVQPRYNRRQEFENEATRQSAPGNEQLPLGSSFDLAANENGFNSSTDYAVDYRRIWDKQARRELTANVVYTPIRSENEIISNRISYDDAPFVQQRQRFDNTINQASAQFDYVHPLGEKGRVEGGFKSVLRQFDADYRFFDALRLNDLLSNCFRYEEYIQAGYATYANATGKWSYQAGLRLEQTNTEGRQFATTQDTTFTRNYLNLFPSAVLAYDLTKDQRLQVSYSRRLNRPGVNQLNPFIDRSEPLETRSGNPGLRPEYINSLELGFQKFFGQSNSFTTTAFYRQTNNSVQRFRQLGFNEQLQAPSTNTTLLNLARGTAYGLEFVGSASVASFWKINANLSGFRNIIEGSAPGTDIDNRNFTYTGRLNNNFTVTKKLDIQFSANYRSAAVTAQGRRGEFFFTEFAAKQNVLKDRGSITLRVSDVFNTLRFNFDSFGPGFKSVSRNKRETRVAFLGFTYRFGGAQQPERRRRGERGDQPQQGPEDPSEGGID</sequence>
<dbReference type="InterPro" id="IPR037066">
    <property type="entry name" value="Plug_dom_sf"/>
</dbReference>
<dbReference type="GO" id="GO:0015344">
    <property type="term" value="F:siderophore uptake transmembrane transporter activity"/>
    <property type="evidence" value="ECO:0007669"/>
    <property type="project" value="TreeGrafter"/>
</dbReference>
<dbReference type="InterPro" id="IPR013784">
    <property type="entry name" value="Carb-bd-like_fold"/>
</dbReference>
<reference evidence="12 13" key="1">
    <citation type="submission" date="2017-04" db="EMBL/GenBank/DDBJ databases">
        <authorList>
            <person name="Afonso C.L."/>
            <person name="Miller P.J."/>
            <person name="Scott M.A."/>
            <person name="Spackman E."/>
            <person name="Goraichik I."/>
            <person name="Dimitrov K.M."/>
            <person name="Suarez D.L."/>
            <person name="Swayne D.E."/>
        </authorList>
    </citation>
    <scope>NUCLEOTIDE SEQUENCE [LARGE SCALE GENOMIC DNA]</scope>
    <source>
        <strain evidence="12 13">DSM 11622</strain>
    </source>
</reference>
<feature type="domain" description="TonB-dependent receptor plug" evidence="10">
    <location>
        <begin position="157"/>
        <end position="235"/>
    </location>
</feature>
<feature type="domain" description="Outer membrane protein beta-barrel" evidence="11">
    <location>
        <begin position="402"/>
        <end position="802"/>
    </location>
</feature>
<dbReference type="PANTHER" id="PTHR30069">
    <property type="entry name" value="TONB-DEPENDENT OUTER MEMBRANE RECEPTOR"/>
    <property type="match status" value="1"/>
</dbReference>
<dbReference type="SUPFAM" id="SSF56935">
    <property type="entry name" value="Porins"/>
    <property type="match status" value="1"/>
</dbReference>
<dbReference type="GO" id="GO:0009279">
    <property type="term" value="C:cell outer membrane"/>
    <property type="evidence" value="ECO:0007669"/>
    <property type="project" value="UniProtKB-SubCell"/>
</dbReference>
<keyword evidence="7" id="KW-0998">Cell outer membrane</keyword>
<dbReference type="Proteomes" id="UP000192266">
    <property type="component" value="Unassembled WGS sequence"/>
</dbReference>
<keyword evidence="3" id="KW-1134">Transmembrane beta strand</keyword>
<evidence type="ECO:0000256" key="1">
    <source>
        <dbReference type="ARBA" id="ARBA00004571"/>
    </source>
</evidence>
<dbReference type="Pfam" id="PF13620">
    <property type="entry name" value="CarboxypepD_reg"/>
    <property type="match status" value="1"/>
</dbReference>
<dbReference type="AlphaFoldDB" id="A0A1W1W4V7"/>
<feature type="signal peptide" evidence="9">
    <location>
        <begin position="1"/>
        <end position="32"/>
    </location>
</feature>